<accession>A0A5B7JN64</accession>
<keyword evidence="2" id="KW-1185">Reference proteome</keyword>
<dbReference type="Proteomes" id="UP000324222">
    <property type="component" value="Unassembled WGS sequence"/>
</dbReference>
<name>A0A5B7JN64_PORTR</name>
<reference evidence="1 2" key="1">
    <citation type="submission" date="2019-05" db="EMBL/GenBank/DDBJ databases">
        <title>Another draft genome of Portunus trituberculatus and its Hox gene families provides insights of decapod evolution.</title>
        <authorList>
            <person name="Jeong J.-H."/>
            <person name="Song I."/>
            <person name="Kim S."/>
            <person name="Choi T."/>
            <person name="Kim D."/>
            <person name="Ryu S."/>
            <person name="Kim W."/>
        </authorList>
    </citation>
    <scope>NUCLEOTIDE SEQUENCE [LARGE SCALE GENOMIC DNA]</scope>
    <source>
        <tissue evidence="1">Muscle</tissue>
    </source>
</reference>
<evidence type="ECO:0000313" key="1">
    <source>
        <dbReference type="EMBL" id="MPC96279.1"/>
    </source>
</evidence>
<dbReference type="EMBL" id="VSRR010105293">
    <property type="protein sequence ID" value="MPC96279.1"/>
    <property type="molecule type" value="Genomic_DNA"/>
</dbReference>
<protein>
    <submittedName>
        <fullName evidence="1">Uncharacterized protein</fullName>
    </submittedName>
</protein>
<sequence length="70" mass="7808">MRAGRGSALQLLRAVSAVVRSNTLTHRADHLLIATRAAHRRLPQGDNLTRPHVPLASLRRAREEGKKRLI</sequence>
<evidence type="ECO:0000313" key="2">
    <source>
        <dbReference type="Proteomes" id="UP000324222"/>
    </source>
</evidence>
<dbReference type="AlphaFoldDB" id="A0A5B7JN64"/>
<proteinExistence type="predicted"/>
<organism evidence="1 2">
    <name type="scientific">Portunus trituberculatus</name>
    <name type="common">Swimming crab</name>
    <name type="synonym">Neptunus trituberculatus</name>
    <dbReference type="NCBI Taxonomy" id="210409"/>
    <lineage>
        <taxon>Eukaryota</taxon>
        <taxon>Metazoa</taxon>
        <taxon>Ecdysozoa</taxon>
        <taxon>Arthropoda</taxon>
        <taxon>Crustacea</taxon>
        <taxon>Multicrustacea</taxon>
        <taxon>Malacostraca</taxon>
        <taxon>Eumalacostraca</taxon>
        <taxon>Eucarida</taxon>
        <taxon>Decapoda</taxon>
        <taxon>Pleocyemata</taxon>
        <taxon>Brachyura</taxon>
        <taxon>Eubrachyura</taxon>
        <taxon>Portunoidea</taxon>
        <taxon>Portunidae</taxon>
        <taxon>Portuninae</taxon>
        <taxon>Portunus</taxon>
    </lineage>
</organism>
<gene>
    <name evidence="1" type="ORF">E2C01_091529</name>
</gene>
<comment type="caution">
    <text evidence="1">The sequence shown here is derived from an EMBL/GenBank/DDBJ whole genome shotgun (WGS) entry which is preliminary data.</text>
</comment>